<dbReference type="NCBIfam" id="TIGR03356">
    <property type="entry name" value="BGL"/>
    <property type="match status" value="1"/>
</dbReference>
<dbReference type="Gene3D" id="3.20.20.80">
    <property type="entry name" value="Glycosidases"/>
    <property type="match status" value="1"/>
</dbReference>
<evidence type="ECO:0000313" key="10">
    <source>
        <dbReference type="EMBL" id="MEX6686378.1"/>
    </source>
</evidence>
<proteinExistence type="inferred from homology"/>
<dbReference type="GO" id="GO:0008422">
    <property type="term" value="F:beta-glucosidase activity"/>
    <property type="evidence" value="ECO:0007669"/>
    <property type="project" value="UniProtKB-EC"/>
</dbReference>
<dbReference type="InterPro" id="IPR017853">
    <property type="entry name" value="GH"/>
</dbReference>
<keyword evidence="7" id="KW-0624">Polysaccharide degradation</keyword>
<dbReference type="InterPro" id="IPR018120">
    <property type="entry name" value="Glyco_hydro_1_AS"/>
</dbReference>
<dbReference type="PRINTS" id="PR00131">
    <property type="entry name" value="GLHYDRLASE1"/>
</dbReference>
<evidence type="ECO:0000256" key="9">
    <source>
        <dbReference type="RuleBase" id="RU361175"/>
    </source>
</evidence>
<evidence type="ECO:0000256" key="2">
    <source>
        <dbReference type="ARBA" id="ARBA00012744"/>
    </source>
</evidence>
<dbReference type="Proteomes" id="UP001560573">
    <property type="component" value="Unassembled WGS sequence"/>
</dbReference>
<dbReference type="InterPro" id="IPR001360">
    <property type="entry name" value="Glyco_hydro_1"/>
</dbReference>
<accession>A0ABV3Z955</accession>
<reference evidence="10 11" key="1">
    <citation type="submission" date="2023-07" db="EMBL/GenBank/DDBJ databases">
        <authorList>
            <person name="Lian W.-H."/>
        </authorList>
    </citation>
    <scope>NUCLEOTIDE SEQUENCE [LARGE SCALE GENOMIC DNA]</scope>
    <source>
        <strain evidence="10 11">SYSU DXS3180</strain>
    </source>
</reference>
<dbReference type="PANTHER" id="PTHR10353:SF36">
    <property type="entry name" value="LP05116P"/>
    <property type="match status" value="1"/>
</dbReference>
<evidence type="ECO:0000256" key="7">
    <source>
        <dbReference type="ARBA" id="ARBA00023326"/>
    </source>
</evidence>
<dbReference type="Pfam" id="PF00232">
    <property type="entry name" value="Glyco_hydro_1"/>
    <property type="match status" value="1"/>
</dbReference>
<dbReference type="EMBL" id="JAULBC010000001">
    <property type="protein sequence ID" value="MEX6686378.1"/>
    <property type="molecule type" value="Genomic_DNA"/>
</dbReference>
<organism evidence="10 11">
    <name type="scientific">Danxiaibacter flavus</name>
    <dbReference type="NCBI Taxonomy" id="3049108"/>
    <lineage>
        <taxon>Bacteria</taxon>
        <taxon>Pseudomonadati</taxon>
        <taxon>Bacteroidota</taxon>
        <taxon>Chitinophagia</taxon>
        <taxon>Chitinophagales</taxon>
        <taxon>Chitinophagaceae</taxon>
        <taxon>Danxiaibacter</taxon>
    </lineage>
</organism>
<gene>
    <name evidence="10" type="ORF">QTN47_02675</name>
</gene>
<evidence type="ECO:0000256" key="8">
    <source>
        <dbReference type="PROSITE-ProRule" id="PRU10055"/>
    </source>
</evidence>
<keyword evidence="5" id="KW-0119">Carbohydrate metabolism</keyword>
<dbReference type="EC" id="3.2.1.21" evidence="2 9"/>
<evidence type="ECO:0000256" key="4">
    <source>
        <dbReference type="ARBA" id="ARBA00023001"/>
    </source>
</evidence>
<protein>
    <recommendedName>
        <fullName evidence="2 9">Beta-glucosidase</fullName>
        <ecNumber evidence="2 9">3.2.1.21</ecNumber>
    </recommendedName>
</protein>
<name>A0ABV3Z955_9BACT</name>
<evidence type="ECO:0000256" key="1">
    <source>
        <dbReference type="ARBA" id="ARBA00010838"/>
    </source>
</evidence>
<keyword evidence="3 9" id="KW-0378">Hydrolase</keyword>
<keyword evidence="11" id="KW-1185">Reference proteome</keyword>
<feature type="active site" description="Nucleophile" evidence="8">
    <location>
        <position position="363"/>
    </location>
</feature>
<keyword evidence="4" id="KW-0136">Cellulose degradation</keyword>
<comment type="similarity">
    <text evidence="1 9">Belongs to the glycosyl hydrolase 1 family.</text>
</comment>
<dbReference type="PROSITE" id="PS00572">
    <property type="entry name" value="GLYCOSYL_HYDROL_F1_1"/>
    <property type="match status" value="1"/>
</dbReference>
<comment type="caution">
    <text evidence="10">The sequence shown here is derived from an EMBL/GenBank/DDBJ whole genome shotgun (WGS) entry which is preliminary data.</text>
</comment>
<evidence type="ECO:0000256" key="3">
    <source>
        <dbReference type="ARBA" id="ARBA00022801"/>
    </source>
</evidence>
<evidence type="ECO:0000256" key="5">
    <source>
        <dbReference type="ARBA" id="ARBA00023277"/>
    </source>
</evidence>
<dbReference type="SUPFAM" id="SSF51445">
    <property type="entry name" value="(Trans)glycosidases"/>
    <property type="match status" value="1"/>
</dbReference>
<evidence type="ECO:0000313" key="11">
    <source>
        <dbReference type="Proteomes" id="UP001560573"/>
    </source>
</evidence>
<dbReference type="PANTHER" id="PTHR10353">
    <property type="entry name" value="GLYCOSYL HYDROLASE"/>
    <property type="match status" value="1"/>
</dbReference>
<sequence>MNPFQSARLSAKAFGDNFLWGVAIAAQQNEGGHNVGGRGVSIWDVFSRRNGKIKGGTNPLVSCDFYHRYKEDLLLAKALGFNSFRFSISWPRILPEGIGRVNKEGIAFYNKLIDECLELGLTPLVTLYHWDLPQPLEKEGGWTSYRMQRWFARFATVCAEEFGDRVKNWIVLNEPASFTSLGYMLGKHAPGKTGLTNYFSAIHQAVLAQADGGEILRALVHKSYIGTTFSCSEVLPFSTKEEDVLAAKRVDVILNRLFIEPALGRGYPQDDFKLIERLEIHNKAWKYTDRMHFKFDFIGLQNYFPVVVRHNSIIPHIHASEVKAATRKVPHTGLGWEVNAESFYRIIKRFWLYGTVKEILITENGAAYKDEVKNAVVNDEQRVDYFKQHLQAALRAKHEGVNIKGYYAWTLTDNFEWAEGYKARFGLIHVDFKTQLRTIKNSGYWFRDFLKQA</sequence>
<evidence type="ECO:0000256" key="6">
    <source>
        <dbReference type="ARBA" id="ARBA00023295"/>
    </source>
</evidence>
<comment type="catalytic activity">
    <reaction evidence="9">
        <text>Hydrolysis of terminal, non-reducing beta-D-glucosyl residues with release of beta-D-glucose.</text>
        <dbReference type="EC" id="3.2.1.21"/>
    </reaction>
</comment>
<dbReference type="InterPro" id="IPR017736">
    <property type="entry name" value="Glyco_hydro_1_beta-glucosidase"/>
</dbReference>
<dbReference type="RefSeq" id="WP_369327775.1">
    <property type="nucleotide sequence ID" value="NZ_JAULBC010000001.1"/>
</dbReference>
<keyword evidence="6 9" id="KW-0326">Glycosidase</keyword>